<proteinExistence type="predicted"/>
<feature type="transmembrane region" description="Helical" evidence="5">
    <location>
        <begin position="215"/>
        <end position="235"/>
    </location>
</feature>
<feature type="transmembrane region" description="Helical" evidence="5">
    <location>
        <begin position="101"/>
        <end position="125"/>
    </location>
</feature>
<dbReference type="EMBL" id="KQ947439">
    <property type="protein sequence ID" value="KUJ07476.1"/>
    <property type="molecule type" value="Genomic_DNA"/>
</dbReference>
<evidence type="ECO:0000256" key="1">
    <source>
        <dbReference type="ARBA" id="ARBA00004141"/>
    </source>
</evidence>
<evidence type="ECO:0000313" key="6">
    <source>
        <dbReference type="EMBL" id="KUJ07476.1"/>
    </source>
</evidence>
<dbReference type="RefSeq" id="XP_018061831.1">
    <property type="nucleotide sequence ID" value="XM_018217946.1"/>
</dbReference>
<keyword evidence="7" id="KW-1185">Reference proteome</keyword>
<dbReference type="InterPro" id="IPR007568">
    <property type="entry name" value="RTA1"/>
</dbReference>
<dbReference type="Pfam" id="PF04479">
    <property type="entry name" value="RTA1"/>
    <property type="match status" value="1"/>
</dbReference>
<dbReference type="GO" id="GO:0016020">
    <property type="term" value="C:membrane"/>
    <property type="evidence" value="ECO:0007669"/>
    <property type="project" value="UniProtKB-SubCell"/>
</dbReference>
<gene>
    <name evidence="6" type="ORF">LY89DRAFT_712005</name>
</gene>
<feature type="transmembrane region" description="Helical" evidence="5">
    <location>
        <begin position="21"/>
        <end position="39"/>
    </location>
</feature>
<protein>
    <recommendedName>
        <fullName evidence="8">RTA1-like protein</fullName>
    </recommendedName>
</protein>
<dbReference type="PANTHER" id="PTHR31465">
    <property type="entry name" value="PROTEIN RTA1-RELATED"/>
    <property type="match status" value="1"/>
</dbReference>
<keyword evidence="3 5" id="KW-1133">Transmembrane helix</keyword>
<dbReference type="PANTHER" id="PTHR31465:SF15">
    <property type="entry name" value="LIPID TRANSPORTER ATNI-RELATED"/>
    <property type="match status" value="1"/>
</dbReference>
<dbReference type="GeneID" id="28827672"/>
<comment type="subcellular location">
    <subcellularLocation>
        <location evidence="1">Membrane</location>
        <topology evidence="1">Multi-pass membrane protein</topology>
    </subcellularLocation>
</comment>
<keyword evidence="2 5" id="KW-0812">Transmembrane</keyword>
<evidence type="ECO:0000256" key="2">
    <source>
        <dbReference type="ARBA" id="ARBA00022692"/>
    </source>
</evidence>
<dbReference type="AlphaFoldDB" id="A0A132B4Y8"/>
<feature type="transmembrane region" description="Helical" evidence="5">
    <location>
        <begin position="256"/>
        <end position="279"/>
    </location>
</feature>
<dbReference type="KEGG" id="psco:LY89DRAFT_712005"/>
<dbReference type="InParanoid" id="A0A132B4Y8"/>
<evidence type="ECO:0000313" key="7">
    <source>
        <dbReference type="Proteomes" id="UP000070700"/>
    </source>
</evidence>
<evidence type="ECO:0000256" key="3">
    <source>
        <dbReference type="ARBA" id="ARBA00022989"/>
    </source>
</evidence>
<evidence type="ECO:0008006" key="8">
    <source>
        <dbReference type="Google" id="ProtNLM"/>
    </source>
</evidence>
<sequence>MTNCTAKDTPNSTWSFCPSEGASDLFIFLFGATTILHIYQGIRTRKWYTAAPTSTGAYALWFILILVAPLWINGFVYMVLGRMVWNFLPSREVFGIPARRLGVYFVTLDIVAFLVQILGAVSAVGNKNDPKSSTNALHIYMVGCGIQQLFILVFCIIAVRVHLELRAQVSSIKKDAAMKMLYVTYAVVLLITIPIIFRLIEYAGGFDHAIPKEEAYMYCLDSLPMFTALVLLNVVHPGYIMPGKESDLPSRKERKMTICLLFASGVLVGFEAIYVYHAIG</sequence>
<dbReference type="Proteomes" id="UP000070700">
    <property type="component" value="Unassembled WGS sequence"/>
</dbReference>
<reference evidence="6 7" key="1">
    <citation type="submission" date="2015-10" db="EMBL/GenBank/DDBJ databases">
        <title>Full genome of DAOMC 229536 Phialocephala scopiformis, a fungal endophyte of spruce producing the potent anti-insectan compound rugulosin.</title>
        <authorList>
            <consortium name="DOE Joint Genome Institute"/>
            <person name="Walker A.K."/>
            <person name="Frasz S.L."/>
            <person name="Seifert K.A."/>
            <person name="Miller J.D."/>
            <person name="Mondo S.J."/>
            <person name="Labutti K."/>
            <person name="Lipzen A."/>
            <person name="Dockter R."/>
            <person name="Kennedy M."/>
            <person name="Grigoriev I.V."/>
            <person name="Spatafora J.W."/>
        </authorList>
    </citation>
    <scope>NUCLEOTIDE SEQUENCE [LARGE SCALE GENOMIC DNA]</scope>
    <source>
        <strain evidence="6 7">CBS 120377</strain>
    </source>
</reference>
<feature type="transmembrane region" description="Helical" evidence="5">
    <location>
        <begin position="59"/>
        <end position="80"/>
    </location>
</feature>
<evidence type="ECO:0000256" key="5">
    <source>
        <dbReference type="SAM" id="Phobius"/>
    </source>
</evidence>
<keyword evidence="4 5" id="KW-0472">Membrane</keyword>
<name>A0A132B4Y8_MOLSC</name>
<organism evidence="6 7">
    <name type="scientific">Mollisia scopiformis</name>
    <name type="common">Conifer needle endophyte fungus</name>
    <name type="synonym">Phialocephala scopiformis</name>
    <dbReference type="NCBI Taxonomy" id="149040"/>
    <lineage>
        <taxon>Eukaryota</taxon>
        <taxon>Fungi</taxon>
        <taxon>Dikarya</taxon>
        <taxon>Ascomycota</taxon>
        <taxon>Pezizomycotina</taxon>
        <taxon>Leotiomycetes</taxon>
        <taxon>Helotiales</taxon>
        <taxon>Mollisiaceae</taxon>
        <taxon>Mollisia</taxon>
    </lineage>
</organism>
<evidence type="ECO:0000256" key="4">
    <source>
        <dbReference type="ARBA" id="ARBA00023136"/>
    </source>
</evidence>
<accession>A0A132B4Y8</accession>
<feature type="transmembrane region" description="Helical" evidence="5">
    <location>
        <begin position="137"/>
        <end position="159"/>
    </location>
</feature>
<feature type="transmembrane region" description="Helical" evidence="5">
    <location>
        <begin position="180"/>
        <end position="200"/>
    </location>
</feature>
<dbReference type="OrthoDB" id="5384040at2759"/>